<dbReference type="Proteomes" id="UP000215059">
    <property type="component" value="Unassembled WGS sequence"/>
</dbReference>
<evidence type="ECO:0000313" key="8">
    <source>
        <dbReference type="EMBL" id="OYD56023.1"/>
    </source>
</evidence>
<evidence type="ECO:0000256" key="5">
    <source>
        <dbReference type="ARBA" id="ARBA00023136"/>
    </source>
</evidence>
<protein>
    <recommendedName>
        <fullName evidence="7">RDD domain-containing protein</fullName>
    </recommendedName>
</protein>
<keyword evidence="2" id="KW-1003">Cell membrane</keyword>
<dbReference type="OrthoDB" id="1787043at2"/>
<dbReference type="PANTHER" id="PTHR36115:SF9">
    <property type="entry name" value="LMO1584 PROTEIN"/>
    <property type="match status" value="1"/>
</dbReference>
<dbReference type="Pfam" id="PF06271">
    <property type="entry name" value="RDD"/>
    <property type="match status" value="1"/>
</dbReference>
<dbReference type="AlphaFoldDB" id="A0A235F4J7"/>
<sequence>MNSPAGFWIRFGAALLDGILIGIPLSFLFFLITGDWPSGNSDEWWINTVSMLYAIILPVKWHGYVVGKRIVGVRVVKTDGSNVTIGTMLLRVIVGALVYGITLGIGFIVSAIMVGARKDKRSLHDLIAGTYVTCSPPSIGGELKD</sequence>
<proteinExistence type="predicted"/>
<name>A0A235F4J7_9BACL</name>
<evidence type="ECO:0000256" key="2">
    <source>
        <dbReference type="ARBA" id="ARBA00022475"/>
    </source>
</evidence>
<dbReference type="RefSeq" id="WP_094254203.1">
    <property type="nucleotide sequence ID" value="NZ_JBHLXL010000001.1"/>
</dbReference>
<evidence type="ECO:0000256" key="6">
    <source>
        <dbReference type="SAM" id="Phobius"/>
    </source>
</evidence>
<dbReference type="GO" id="GO:0005886">
    <property type="term" value="C:plasma membrane"/>
    <property type="evidence" value="ECO:0007669"/>
    <property type="project" value="UniProtKB-SubCell"/>
</dbReference>
<comment type="caution">
    <text evidence="8">The sequence shown here is derived from an EMBL/GenBank/DDBJ whole genome shotgun (WGS) entry which is preliminary data.</text>
</comment>
<feature type="transmembrane region" description="Helical" evidence="6">
    <location>
        <begin position="44"/>
        <end position="67"/>
    </location>
</feature>
<feature type="domain" description="RDD" evidence="7">
    <location>
        <begin position="4"/>
        <end position="129"/>
    </location>
</feature>
<organism evidence="8 9">
    <name type="scientific">Fictibacillus aquaticus</name>
    <dbReference type="NCBI Taxonomy" id="2021314"/>
    <lineage>
        <taxon>Bacteria</taxon>
        <taxon>Bacillati</taxon>
        <taxon>Bacillota</taxon>
        <taxon>Bacilli</taxon>
        <taxon>Bacillales</taxon>
        <taxon>Fictibacillaceae</taxon>
        <taxon>Fictibacillus</taxon>
    </lineage>
</organism>
<gene>
    <name evidence="8" type="ORF">CGZ90_19725</name>
</gene>
<dbReference type="InterPro" id="IPR051791">
    <property type="entry name" value="Pra-immunoreactive"/>
</dbReference>
<keyword evidence="9" id="KW-1185">Reference proteome</keyword>
<feature type="transmembrane region" description="Helical" evidence="6">
    <location>
        <begin position="7"/>
        <end position="32"/>
    </location>
</feature>
<dbReference type="PANTHER" id="PTHR36115">
    <property type="entry name" value="PROLINE-RICH ANTIGEN HOMOLOG-RELATED"/>
    <property type="match status" value="1"/>
</dbReference>
<keyword evidence="3 6" id="KW-0812">Transmembrane</keyword>
<feature type="transmembrane region" description="Helical" evidence="6">
    <location>
        <begin position="88"/>
        <end position="116"/>
    </location>
</feature>
<comment type="subcellular location">
    <subcellularLocation>
        <location evidence="1">Cell membrane</location>
        <topology evidence="1">Multi-pass membrane protein</topology>
    </subcellularLocation>
</comment>
<accession>A0A235F4J7</accession>
<keyword evidence="4 6" id="KW-1133">Transmembrane helix</keyword>
<keyword evidence="5 6" id="KW-0472">Membrane</keyword>
<dbReference type="InterPro" id="IPR010432">
    <property type="entry name" value="RDD"/>
</dbReference>
<evidence type="ECO:0000256" key="3">
    <source>
        <dbReference type="ARBA" id="ARBA00022692"/>
    </source>
</evidence>
<evidence type="ECO:0000256" key="1">
    <source>
        <dbReference type="ARBA" id="ARBA00004651"/>
    </source>
</evidence>
<evidence type="ECO:0000259" key="7">
    <source>
        <dbReference type="Pfam" id="PF06271"/>
    </source>
</evidence>
<evidence type="ECO:0000313" key="9">
    <source>
        <dbReference type="Proteomes" id="UP000215059"/>
    </source>
</evidence>
<dbReference type="EMBL" id="NOII01000070">
    <property type="protein sequence ID" value="OYD56023.1"/>
    <property type="molecule type" value="Genomic_DNA"/>
</dbReference>
<evidence type="ECO:0000256" key="4">
    <source>
        <dbReference type="ARBA" id="ARBA00022989"/>
    </source>
</evidence>
<reference evidence="8 9" key="1">
    <citation type="submission" date="2017-07" db="EMBL/GenBank/DDBJ databases">
        <title>Fictibacillus sp. nov. GDSW-R2A3 Genome sequencing and assembly.</title>
        <authorList>
            <person name="Mayilraj S."/>
        </authorList>
    </citation>
    <scope>NUCLEOTIDE SEQUENCE [LARGE SCALE GENOMIC DNA]</scope>
    <source>
        <strain evidence="8 9">GDSW-R2A3</strain>
    </source>
</reference>